<comment type="similarity">
    <text evidence="2">Belongs to the fasciclin-like AGP family.</text>
</comment>
<comment type="caution">
    <text evidence="12">The sequence shown here is derived from an EMBL/GenBank/DDBJ whole genome shotgun (WGS) entry which is preliminary data.</text>
</comment>
<evidence type="ECO:0000259" key="11">
    <source>
        <dbReference type="PROSITE" id="PS50213"/>
    </source>
</evidence>
<feature type="region of interest" description="Disordered" evidence="8">
    <location>
        <begin position="193"/>
        <end position="235"/>
    </location>
</feature>
<keyword evidence="9" id="KW-0812">Transmembrane</keyword>
<feature type="chain" id="PRO_5018678329" evidence="10">
    <location>
        <begin position="23"/>
        <end position="259"/>
    </location>
</feature>
<dbReference type="GO" id="GO:0098552">
    <property type="term" value="C:side of membrane"/>
    <property type="evidence" value="ECO:0007669"/>
    <property type="project" value="UniProtKB-KW"/>
</dbReference>
<dbReference type="AlphaFoldDB" id="A0A3S3Q0E8"/>
<evidence type="ECO:0000256" key="2">
    <source>
        <dbReference type="ARBA" id="ARBA00007843"/>
    </source>
</evidence>
<dbReference type="InterPro" id="IPR036378">
    <property type="entry name" value="FAS1_dom_sf"/>
</dbReference>
<feature type="transmembrane region" description="Helical" evidence="9">
    <location>
        <begin position="237"/>
        <end position="258"/>
    </location>
</feature>
<evidence type="ECO:0000256" key="10">
    <source>
        <dbReference type="SAM" id="SignalP"/>
    </source>
</evidence>
<comment type="subcellular location">
    <subcellularLocation>
        <location evidence="1">Cell membrane</location>
        <topology evidence="1">Lipid-anchor</topology>
        <topology evidence="1">GPI-anchor</topology>
    </subcellularLocation>
</comment>
<evidence type="ECO:0000313" key="12">
    <source>
        <dbReference type="EMBL" id="RWR76307.1"/>
    </source>
</evidence>
<gene>
    <name evidence="12" type="ORF">CKAN_00474500</name>
</gene>
<keyword evidence="13" id="KW-1185">Reference proteome</keyword>
<dbReference type="GO" id="GO:0005886">
    <property type="term" value="C:plasma membrane"/>
    <property type="evidence" value="ECO:0007669"/>
    <property type="project" value="UniProtKB-SubCell"/>
</dbReference>
<name>A0A3S3Q0E8_9MAGN</name>
<evidence type="ECO:0000256" key="1">
    <source>
        <dbReference type="ARBA" id="ARBA00004609"/>
    </source>
</evidence>
<keyword evidence="6 9" id="KW-0472">Membrane</keyword>
<evidence type="ECO:0000256" key="9">
    <source>
        <dbReference type="SAM" id="Phobius"/>
    </source>
</evidence>
<dbReference type="PANTHER" id="PTHR32077">
    <property type="entry name" value="FASCICLIN-LIKE ARABINOGALACTAN PROTEIN"/>
    <property type="match status" value="1"/>
</dbReference>
<evidence type="ECO:0000256" key="6">
    <source>
        <dbReference type="ARBA" id="ARBA00023136"/>
    </source>
</evidence>
<evidence type="ECO:0000313" key="13">
    <source>
        <dbReference type="Proteomes" id="UP000283530"/>
    </source>
</evidence>
<dbReference type="Proteomes" id="UP000283530">
    <property type="component" value="Unassembled WGS sequence"/>
</dbReference>
<dbReference type="GO" id="GO:0009834">
    <property type="term" value="P:plant-type secondary cell wall biogenesis"/>
    <property type="evidence" value="ECO:0007669"/>
    <property type="project" value="TreeGrafter"/>
</dbReference>
<dbReference type="Pfam" id="PF02469">
    <property type="entry name" value="Fasciclin"/>
    <property type="match status" value="1"/>
</dbReference>
<protein>
    <submittedName>
        <fullName evidence="12">Fasciclin-like arabinogalactan protein 7</fullName>
    </submittedName>
</protein>
<evidence type="ECO:0000256" key="7">
    <source>
        <dbReference type="ARBA" id="ARBA00024686"/>
    </source>
</evidence>
<feature type="compositionally biased region" description="Low complexity" evidence="8">
    <location>
        <begin position="206"/>
        <end position="235"/>
    </location>
</feature>
<evidence type="ECO:0000256" key="4">
    <source>
        <dbReference type="ARBA" id="ARBA00022622"/>
    </source>
</evidence>
<dbReference type="PROSITE" id="PS50213">
    <property type="entry name" value="FAS1"/>
    <property type="match status" value="1"/>
</dbReference>
<keyword evidence="3" id="KW-1003">Cell membrane</keyword>
<sequence length="259" mass="27329">MKLPVILMITILVLIGSSPAKARTAGPLAPSPAPAPASEYLNLTDLLTVAGPFHTFLNYLISTKVIDTFQNQANNTQQGLTIFVPKDKAFSSLKKPPLTNLTKEQLKSLLLFHALPKYYTLADFENLSRSNPVITYAGGSYTLNFTYNSGTIHVSSGWADTKISSSVHSTVPVAVYQVDKVLLPQAIFGVPPPPSPTPAPAPAPDTTPASDSASTPPSGDASSASSPKSESSTSSSYRVNFGILSYLVLVVLGALVLIL</sequence>
<dbReference type="FunFam" id="2.30.180.10:FF:000012">
    <property type="entry name" value="Fasciclin-like arabinogalactan protein 7"/>
    <property type="match status" value="1"/>
</dbReference>
<keyword evidence="4" id="KW-0325">Glycoprotein</keyword>
<feature type="domain" description="FAS1" evidence="11">
    <location>
        <begin position="40"/>
        <end position="182"/>
    </location>
</feature>
<dbReference type="InterPro" id="IPR045003">
    <property type="entry name" value="FLA_A"/>
</dbReference>
<keyword evidence="5 10" id="KW-0732">Signal</keyword>
<dbReference type="PANTHER" id="PTHR32077:SF3">
    <property type="entry name" value="FASCICLIN-LIKE ARABINOGALACTAN PROTEIN 7"/>
    <property type="match status" value="1"/>
</dbReference>
<feature type="signal peptide" evidence="10">
    <location>
        <begin position="1"/>
        <end position="22"/>
    </location>
</feature>
<dbReference type="Gene3D" id="2.30.180.10">
    <property type="entry name" value="FAS1 domain"/>
    <property type="match status" value="1"/>
</dbReference>
<dbReference type="SMART" id="SM00554">
    <property type="entry name" value="FAS1"/>
    <property type="match status" value="1"/>
</dbReference>
<evidence type="ECO:0000256" key="5">
    <source>
        <dbReference type="ARBA" id="ARBA00022729"/>
    </source>
</evidence>
<keyword evidence="4" id="KW-0336">GPI-anchor</keyword>
<dbReference type="SUPFAM" id="SSF82153">
    <property type="entry name" value="FAS1 domain"/>
    <property type="match status" value="1"/>
</dbReference>
<evidence type="ECO:0000256" key="3">
    <source>
        <dbReference type="ARBA" id="ARBA00022475"/>
    </source>
</evidence>
<evidence type="ECO:0000256" key="8">
    <source>
        <dbReference type="SAM" id="MobiDB-lite"/>
    </source>
</evidence>
<dbReference type="InterPro" id="IPR000782">
    <property type="entry name" value="FAS1_domain"/>
</dbReference>
<comment type="function">
    <text evidence="7">May be a cell surface adhesion protein.</text>
</comment>
<keyword evidence="4" id="KW-0449">Lipoprotein</keyword>
<reference evidence="12 13" key="1">
    <citation type="journal article" date="2019" name="Nat. Plants">
        <title>Stout camphor tree genome fills gaps in understanding of flowering plant genome evolution.</title>
        <authorList>
            <person name="Chaw S.M."/>
            <person name="Liu Y.C."/>
            <person name="Wu Y.W."/>
            <person name="Wang H.Y."/>
            <person name="Lin C.I."/>
            <person name="Wu C.S."/>
            <person name="Ke H.M."/>
            <person name="Chang L.Y."/>
            <person name="Hsu C.Y."/>
            <person name="Yang H.T."/>
            <person name="Sudianto E."/>
            <person name="Hsu M.H."/>
            <person name="Wu K.P."/>
            <person name="Wang L.N."/>
            <person name="Leebens-Mack J.H."/>
            <person name="Tsai I.J."/>
        </authorList>
    </citation>
    <scope>NUCLEOTIDE SEQUENCE [LARGE SCALE GENOMIC DNA]</scope>
    <source>
        <strain evidence="13">cv. Chaw 1501</strain>
        <tissue evidence="12">Young leaves</tissue>
    </source>
</reference>
<accession>A0A3S3Q0E8</accession>
<proteinExistence type="inferred from homology"/>
<feature type="compositionally biased region" description="Pro residues" evidence="8">
    <location>
        <begin position="193"/>
        <end position="205"/>
    </location>
</feature>
<dbReference type="OrthoDB" id="286301at2759"/>
<organism evidence="12 13">
    <name type="scientific">Cinnamomum micranthum f. kanehirae</name>
    <dbReference type="NCBI Taxonomy" id="337451"/>
    <lineage>
        <taxon>Eukaryota</taxon>
        <taxon>Viridiplantae</taxon>
        <taxon>Streptophyta</taxon>
        <taxon>Embryophyta</taxon>
        <taxon>Tracheophyta</taxon>
        <taxon>Spermatophyta</taxon>
        <taxon>Magnoliopsida</taxon>
        <taxon>Magnoliidae</taxon>
        <taxon>Laurales</taxon>
        <taxon>Lauraceae</taxon>
        <taxon>Cinnamomum</taxon>
    </lineage>
</organism>
<keyword evidence="9" id="KW-1133">Transmembrane helix</keyword>
<dbReference type="EMBL" id="QPKB01000002">
    <property type="protein sequence ID" value="RWR76307.1"/>
    <property type="molecule type" value="Genomic_DNA"/>
</dbReference>